<dbReference type="GO" id="GO:0005615">
    <property type="term" value="C:extracellular space"/>
    <property type="evidence" value="ECO:0007669"/>
    <property type="project" value="TreeGrafter"/>
</dbReference>
<dbReference type="GO" id="GO:0008270">
    <property type="term" value="F:zinc ion binding"/>
    <property type="evidence" value="ECO:0007669"/>
    <property type="project" value="InterPro"/>
</dbReference>
<dbReference type="GO" id="GO:0004181">
    <property type="term" value="F:metallocarboxypeptidase activity"/>
    <property type="evidence" value="ECO:0007669"/>
    <property type="project" value="InterPro"/>
</dbReference>
<dbReference type="GeneID" id="114250849"/>
<dbReference type="PROSITE" id="PS00133">
    <property type="entry name" value="CARBOXYPEPT_ZN_2"/>
    <property type="match status" value="1"/>
</dbReference>
<keyword evidence="6" id="KW-0645">Protease</keyword>
<dbReference type="SUPFAM" id="SSF49464">
    <property type="entry name" value="Carboxypeptidase regulatory domain-like"/>
    <property type="match status" value="1"/>
</dbReference>
<organism evidence="16 17">
    <name type="scientific">Bombyx mandarina</name>
    <name type="common">Wild silk moth</name>
    <name type="synonym">Wild silkworm</name>
    <dbReference type="NCBI Taxonomy" id="7092"/>
    <lineage>
        <taxon>Eukaryota</taxon>
        <taxon>Metazoa</taxon>
        <taxon>Ecdysozoa</taxon>
        <taxon>Arthropoda</taxon>
        <taxon>Hexapoda</taxon>
        <taxon>Insecta</taxon>
        <taxon>Pterygota</taxon>
        <taxon>Neoptera</taxon>
        <taxon>Endopterygota</taxon>
        <taxon>Lepidoptera</taxon>
        <taxon>Glossata</taxon>
        <taxon>Ditrysia</taxon>
        <taxon>Bombycoidea</taxon>
        <taxon>Bombycidae</taxon>
        <taxon>Bombycinae</taxon>
        <taxon>Bombyx</taxon>
    </lineage>
</organism>
<evidence type="ECO:0000313" key="17">
    <source>
        <dbReference type="RefSeq" id="XP_028040696.1"/>
    </source>
</evidence>
<keyword evidence="7" id="KW-0479">Metal-binding</keyword>
<evidence type="ECO:0000256" key="4">
    <source>
        <dbReference type="ARBA" id="ARBA00022525"/>
    </source>
</evidence>
<dbReference type="GO" id="GO:0016485">
    <property type="term" value="P:protein processing"/>
    <property type="evidence" value="ECO:0007669"/>
    <property type="project" value="TreeGrafter"/>
</dbReference>
<dbReference type="GO" id="GO:0006518">
    <property type="term" value="P:peptide metabolic process"/>
    <property type="evidence" value="ECO:0007669"/>
    <property type="project" value="TreeGrafter"/>
</dbReference>
<comment type="cofactor">
    <cofactor evidence="1">
        <name>Zn(2+)</name>
        <dbReference type="ChEBI" id="CHEBI:29105"/>
    </cofactor>
</comment>
<reference evidence="17" key="1">
    <citation type="submission" date="2025-08" db="UniProtKB">
        <authorList>
            <consortium name="RefSeq"/>
        </authorList>
    </citation>
    <scope>IDENTIFICATION</scope>
    <source>
        <tissue evidence="17">Silk gland</tissue>
    </source>
</reference>
<dbReference type="Pfam" id="PF00246">
    <property type="entry name" value="Peptidase_M14"/>
    <property type="match status" value="1"/>
</dbReference>
<evidence type="ECO:0000256" key="2">
    <source>
        <dbReference type="ARBA" id="ARBA00004613"/>
    </source>
</evidence>
<dbReference type="CDD" id="cd11308">
    <property type="entry name" value="Peptidase_M14NE-CP-C_like"/>
    <property type="match status" value="1"/>
</dbReference>
<dbReference type="InterPro" id="IPR050753">
    <property type="entry name" value="Peptidase_M14_domain"/>
</dbReference>
<keyword evidence="9" id="KW-0378">Hydrolase</keyword>
<sequence length="483" mass="54400">MALYSFVCFSLLLTVSAEFQWKHHNNEELPLVLQEVHNNCPNITRIYALSEPSVCNVPLYVIEFAQVPGFHRPYIPEAKYIGNIHGNEVLGRELLLGLAHYLCDQYRKNDPEIKALITNTRIHLLPSMNPDGWQLATDTGGKDYLIGRTNNHEVDLNRNFPDLDAITFDFERQGLSHNNHLLKDLTQLSAPLEPETRAVMRWIMSTPFVLSAAIHGGDLVANYPYDESKTGASAAEYSASPDDETFRELAMTYALAHADMASPTRRGCHTTSSDDVSYNFGKQGGVTNGAAWYSLKGGMQDFNYLATNAFEITLELGCEKYPSAELLETEWNRNREALLEYLWKAHIGVKGVVSDSKGFIPNAIISVVNCTGSVTKPIRHDVTTGPYGDYYRLLTPGQYEITATHTGHFQASRMVSVPKNQKSAIILDFRLEEFQGKTNWLQDLSSFGVYSPSLRNSQPRIYKRSLYEKVAETMLENREIVKQ</sequence>
<evidence type="ECO:0000256" key="7">
    <source>
        <dbReference type="ARBA" id="ARBA00022723"/>
    </source>
</evidence>
<dbReference type="PRINTS" id="PR00765">
    <property type="entry name" value="CRBOXYPTASEA"/>
</dbReference>
<evidence type="ECO:0000256" key="6">
    <source>
        <dbReference type="ARBA" id="ARBA00022670"/>
    </source>
</evidence>
<keyword evidence="4" id="KW-0964">Secreted</keyword>
<feature type="domain" description="Peptidase M14" evidence="15">
    <location>
        <begin position="22"/>
        <end position="345"/>
    </location>
</feature>
<keyword evidence="8 14" id="KW-0732">Signal</keyword>
<dbReference type="Proteomes" id="UP000504629">
    <property type="component" value="Unplaced"/>
</dbReference>
<evidence type="ECO:0000256" key="1">
    <source>
        <dbReference type="ARBA" id="ARBA00001947"/>
    </source>
</evidence>
<evidence type="ECO:0000256" key="11">
    <source>
        <dbReference type="ARBA" id="ARBA00023049"/>
    </source>
</evidence>
<proteinExistence type="inferred from homology"/>
<name>A0A6J2KED7_BOMMA</name>
<evidence type="ECO:0000259" key="15">
    <source>
        <dbReference type="PROSITE" id="PS52035"/>
    </source>
</evidence>
<dbReference type="FunFam" id="3.40.630.10:FF:000013">
    <property type="entry name" value="carboxypeptidase N catalytic chain"/>
    <property type="match status" value="1"/>
</dbReference>
<dbReference type="CDD" id="cd03858">
    <property type="entry name" value="M14_CP_N-E_like"/>
    <property type="match status" value="1"/>
</dbReference>
<feature type="signal peptide" evidence="14">
    <location>
        <begin position="1"/>
        <end position="17"/>
    </location>
</feature>
<dbReference type="InterPro" id="IPR000834">
    <property type="entry name" value="Peptidase_M14"/>
</dbReference>
<keyword evidence="11" id="KW-0482">Metalloprotease</keyword>
<evidence type="ECO:0000256" key="14">
    <source>
        <dbReference type="SAM" id="SignalP"/>
    </source>
</evidence>
<dbReference type="RefSeq" id="XP_028040696.1">
    <property type="nucleotide sequence ID" value="XM_028184895.1"/>
</dbReference>
<accession>A0A6J2KED7</accession>
<dbReference type="KEGG" id="bman:114250849"/>
<evidence type="ECO:0000256" key="9">
    <source>
        <dbReference type="ARBA" id="ARBA00022801"/>
    </source>
</evidence>
<feature type="active site" description="Proton donor/acceptor" evidence="13">
    <location>
        <position position="315"/>
    </location>
</feature>
<keyword evidence="16" id="KW-1185">Reference proteome</keyword>
<evidence type="ECO:0000313" key="16">
    <source>
        <dbReference type="Proteomes" id="UP000504629"/>
    </source>
</evidence>
<feature type="chain" id="PRO_5027022859" evidence="14">
    <location>
        <begin position="18"/>
        <end position="483"/>
    </location>
</feature>
<evidence type="ECO:0000256" key="12">
    <source>
        <dbReference type="ARBA" id="ARBA00023180"/>
    </source>
</evidence>
<dbReference type="InterPro" id="IPR008969">
    <property type="entry name" value="CarboxyPept-like_regulatory"/>
</dbReference>
<dbReference type="AlphaFoldDB" id="A0A6J2KED7"/>
<dbReference type="Gene3D" id="2.60.40.1120">
    <property type="entry name" value="Carboxypeptidase-like, regulatory domain"/>
    <property type="match status" value="1"/>
</dbReference>
<comment type="subcellular location">
    <subcellularLocation>
        <location evidence="2">Secreted</location>
    </subcellularLocation>
</comment>
<evidence type="ECO:0000256" key="13">
    <source>
        <dbReference type="PROSITE-ProRule" id="PRU01379"/>
    </source>
</evidence>
<dbReference type="SUPFAM" id="SSF53187">
    <property type="entry name" value="Zn-dependent exopeptidases"/>
    <property type="match status" value="1"/>
</dbReference>
<comment type="similarity">
    <text evidence="3 13">Belongs to the peptidase M14 family.</text>
</comment>
<keyword evidence="12" id="KW-0325">Glycoprotein</keyword>
<gene>
    <name evidence="17" type="primary">LOC114250849</name>
</gene>
<dbReference type="InterPro" id="IPR057247">
    <property type="entry name" value="CARBOXYPEPT_ZN_2"/>
</dbReference>
<dbReference type="OrthoDB" id="10249045at2759"/>
<dbReference type="PROSITE" id="PS52035">
    <property type="entry name" value="PEPTIDASE_M14"/>
    <property type="match status" value="1"/>
</dbReference>
<evidence type="ECO:0000256" key="5">
    <source>
        <dbReference type="ARBA" id="ARBA00022645"/>
    </source>
</evidence>
<dbReference type="Gene3D" id="3.40.630.10">
    <property type="entry name" value="Zn peptidases"/>
    <property type="match status" value="1"/>
</dbReference>
<keyword evidence="5" id="KW-0121">Carboxypeptidase</keyword>
<evidence type="ECO:0000256" key="10">
    <source>
        <dbReference type="ARBA" id="ARBA00022833"/>
    </source>
</evidence>
<evidence type="ECO:0000256" key="3">
    <source>
        <dbReference type="ARBA" id="ARBA00005988"/>
    </source>
</evidence>
<dbReference type="PANTHER" id="PTHR11532">
    <property type="entry name" value="PROTEASE M14 CARBOXYPEPTIDASE"/>
    <property type="match status" value="1"/>
</dbReference>
<keyword evidence="10" id="KW-0862">Zinc</keyword>
<dbReference type="Pfam" id="PF13620">
    <property type="entry name" value="CarboxypepD_reg"/>
    <property type="match status" value="1"/>
</dbReference>
<dbReference type="PANTHER" id="PTHR11532:SF93">
    <property type="entry name" value="CARBOXYPEPTIDASE E"/>
    <property type="match status" value="1"/>
</dbReference>
<dbReference type="SMART" id="SM00631">
    <property type="entry name" value="Zn_pept"/>
    <property type="match status" value="1"/>
</dbReference>
<protein>
    <submittedName>
        <fullName evidence="17">Carboxypeptidase E-like</fullName>
    </submittedName>
</protein>
<evidence type="ECO:0000256" key="8">
    <source>
        <dbReference type="ARBA" id="ARBA00022729"/>
    </source>
</evidence>